<organism evidence="2 3">
    <name type="scientific">Ohtaekwangia kribbensis</name>
    <dbReference type="NCBI Taxonomy" id="688913"/>
    <lineage>
        <taxon>Bacteria</taxon>
        <taxon>Pseudomonadati</taxon>
        <taxon>Bacteroidota</taxon>
        <taxon>Cytophagia</taxon>
        <taxon>Cytophagales</taxon>
        <taxon>Fulvivirgaceae</taxon>
        <taxon>Ohtaekwangia</taxon>
    </lineage>
</organism>
<proteinExistence type="predicted"/>
<gene>
    <name evidence="2" type="ORF">ACFQ21_00535</name>
</gene>
<comment type="caution">
    <text evidence="2">The sequence shown here is derived from an EMBL/GenBank/DDBJ whole genome shotgun (WGS) entry which is preliminary data.</text>
</comment>
<reference evidence="3" key="1">
    <citation type="journal article" date="2019" name="Int. J. Syst. Evol. Microbiol.">
        <title>The Global Catalogue of Microorganisms (GCM) 10K type strain sequencing project: providing services to taxonomists for standard genome sequencing and annotation.</title>
        <authorList>
            <consortium name="The Broad Institute Genomics Platform"/>
            <consortium name="The Broad Institute Genome Sequencing Center for Infectious Disease"/>
            <person name="Wu L."/>
            <person name="Ma J."/>
        </authorList>
    </citation>
    <scope>NUCLEOTIDE SEQUENCE [LARGE SCALE GENOMIC DNA]</scope>
    <source>
        <strain evidence="3">CCUG 58938</strain>
    </source>
</reference>
<sequence length="229" mass="25322">MKIYKKFWFQWVMNYSIGELMGIAAAAAIGRIMFMNLSNDNGDYTSLFPFTILLIAGAAEGFIIGYTQWKSISLLVTNFKPVAWILTTTIAVIVGWLSILPPSVVFIAFLSSFDLIGDYHSMLYTGLAGLAFGGIISTPQFFIIRKHYRHAETWIMANAIGWMLSFMVLYAALSVFTHTTSFIFNVLVIILSCIVSGAIQGIITGTFLHLVMVTKTDAGKMNETVLGKV</sequence>
<feature type="transmembrane region" description="Helical" evidence="1">
    <location>
        <begin position="182"/>
        <end position="211"/>
    </location>
</feature>
<dbReference type="RefSeq" id="WP_377573301.1">
    <property type="nucleotide sequence ID" value="NZ_JBHTKA010000001.1"/>
</dbReference>
<evidence type="ECO:0000313" key="2">
    <source>
        <dbReference type="EMBL" id="MFD0997764.1"/>
    </source>
</evidence>
<keyword evidence="1" id="KW-0472">Membrane</keyword>
<feature type="transmembrane region" description="Helical" evidence="1">
    <location>
        <begin position="122"/>
        <end position="143"/>
    </location>
</feature>
<feature type="transmembrane region" description="Helical" evidence="1">
    <location>
        <begin position="155"/>
        <end position="176"/>
    </location>
</feature>
<name>A0ABW3JW67_9BACT</name>
<evidence type="ECO:0000256" key="1">
    <source>
        <dbReference type="SAM" id="Phobius"/>
    </source>
</evidence>
<evidence type="ECO:0000313" key="3">
    <source>
        <dbReference type="Proteomes" id="UP001597112"/>
    </source>
</evidence>
<keyword evidence="1" id="KW-1133">Transmembrane helix</keyword>
<feature type="transmembrane region" description="Helical" evidence="1">
    <location>
        <begin position="81"/>
        <end position="110"/>
    </location>
</feature>
<accession>A0ABW3JW67</accession>
<dbReference type="EMBL" id="JBHTKA010000001">
    <property type="protein sequence ID" value="MFD0997764.1"/>
    <property type="molecule type" value="Genomic_DNA"/>
</dbReference>
<keyword evidence="3" id="KW-1185">Reference proteome</keyword>
<protein>
    <submittedName>
        <fullName evidence="2">Uncharacterized protein</fullName>
    </submittedName>
</protein>
<feature type="transmembrane region" description="Helical" evidence="1">
    <location>
        <begin position="46"/>
        <end position="69"/>
    </location>
</feature>
<feature type="transmembrane region" description="Helical" evidence="1">
    <location>
        <begin position="12"/>
        <end position="34"/>
    </location>
</feature>
<keyword evidence="1" id="KW-0812">Transmembrane</keyword>
<dbReference type="Proteomes" id="UP001597112">
    <property type="component" value="Unassembled WGS sequence"/>
</dbReference>